<dbReference type="EMBL" id="CATQJL010000305">
    <property type="protein sequence ID" value="CAJ0603565.1"/>
    <property type="molecule type" value="Genomic_DNA"/>
</dbReference>
<comment type="caution">
    <text evidence="1">The sequence shown here is derived from an EMBL/GenBank/DDBJ whole genome shotgun (WGS) entry which is preliminary data.</text>
</comment>
<accession>A0AA36H3S5</accession>
<proteinExistence type="predicted"/>
<evidence type="ECO:0000313" key="2">
    <source>
        <dbReference type="Proteomes" id="UP001176961"/>
    </source>
</evidence>
<dbReference type="Proteomes" id="UP001176961">
    <property type="component" value="Unassembled WGS sequence"/>
</dbReference>
<reference evidence="1" key="1">
    <citation type="submission" date="2023-07" db="EMBL/GenBank/DDBJ databases">
        <authorList>
            <consortium name="CYATHOMIX"/>
        </authorList>
    </citation>
    <scope>NUCLEOTIDE SEQUENCE</scope>
    <source>
        <strain evidence="1">N/A</strain>
    </source>
</reference>
<dbReference type="AlphaFoldDB" id="A0AA36H3S5"/>
<protein>
    <submittedName>
        <fullName evidence="1">Uncharacterized protein</fullName>
    </submittedName>
</protein>
<sequence length="250" mass="28403">MGAKTMQSKVVLDYDRAIVEERCTATCKGKQIEFDLAGHLEYMPKHLEAPSFETNGDFIWHQKLDWFSDIKIPEFKPLMKLIAQHWKLTLAALNATMLDEVDMVTHIEPLANPVRTMEQKIDFLLQSFEQRMQSTVQRLEQMPTTTPRPGLWSEVLHLHRRLEHAPVPVAWHIKRFQAQKDLNVLTPIPPHTTVLAIAAPSSQSSPQHTIVVANAAPLRLSTRPLIVVFPPHHTLQPPKSIICLPVSFGC</sequence>
<keyword evidence="2" id="KW-1185">Reference proteome</keyword>
<organism evidence="1 2">
    <name type="scientific">Cylicocyclus nassatus</name>
    <name type="common">Nematode worm</name>
    <dbReference type="NCBI Taxonomy" id="53992"/>
    <lineage>
        <taxon>Eukaryota</taxon>
        <taxon>Metazoa</taxon>
        <taxon>Ecdysozoa</taxon>
        <taxon>Nematoda</taxon>
        <taxon>Chromadorea</taxon>
        <taxon>Rhabditida</taxon>
        <taxon>Rhabditina</taxon>
        <taxon>Rhabditomorpha</taxon>
        <taxon>Strongyloidea</taxon>
        <taxon>Strongylidae</taxon>
        <taxon>Cylicocyclus</taxon>
    </lineage>
</organism>
<gene>
    <name evidence="1" type="ORF">CYNAS_LOCUS15548</name>
</gene>
<name>A0AA36H3S5_CYLNA</name>
<evidence type="ECO:0000313" key="1">
    <source>
        <dbReference type="EMBL" id="CAJ0603565.1"/>
    </source>
</evidence>